<keyword evidence="5" id="KW-0862">Zinc</keyword>
<keyword evidence="6" id="KW-0539">Nucleus</keyword>
<dbReference type="GO" id="GO:0000978">
    <property type="term" value="F:RNA polymerase II cis-regulatory region sequence-specific DNA binding"/>
    <property type="evidence" value="ECO:0007669"/>
    <property type="project" value="InterPro"/>
</dbReference>
<reference evidence="10" key="1">
    <citation type="submission" date="2020-10" db="EMBL/GenBank/DDBJ databases">
        <authorList>
            <person name="Muller C M."/>
        </authorList>
    </citation>
    <scope>NUCLEOTIDE SEQUENCE</scope>
    <source>
        <strain evidence="10">THUN-12</strain>
    </source>
</reference>
<accession>A0A9W4DBI1</accession>
<evidence type="ECO:0000256" key="6">
    <source>
        <dbReference type="ARBA" id="ARBA00023242"/>
    </source>
</evidence>
<dbReference type="GO" id="GO:0000981">
    <property type="term" value="F:DNA-binding transcription factor activity, RNA polymerase II-specific"/>
    <property type="evidence" value="ECO:0007669"/>
    <property type="project" value="InterPro"/>
</dbReference>
<evidence type="ECO:0000313" key="10">
    <source>
        <dbReference type="EMBL" id="CAD6505397.1"/>
    </source>
</evidence>
<evidence type="ECO:0000313" key="11">
    <source>
        <dbReference type="Proteomes" id="UP000683417"/>
    </source>
</evidence>
<dbReference type="SMART" id="SM00355">
    <property type="entry name" value="ZnF_C2H2"/>
    <property type="match status" value="2"/>
</dbReference>
<comment type="caution">
    <text evidence="10">The sequence shown here is derived from an EMBL/GenBank/DDBJ whole genome shotgun (WGS) entry which is preliminary data.</text>
</comment>
<name>A0A9W4DBI1_BLUGR</name>
<keyword evidence="2" id="KW-0479">Metal-binding</keyword>
<dbReference type="PROSITE" id="PS00028">
    <property type="entry name" value="ZINC_FINGER_C2H2_1"/>
    <property type="match status" value="1"/>
</dbReference>
<dbReference type="GO" id="GO:0008270">
    <property type="term" value="F:zinc ion binding"/>
    <property type="evidence" value="ECO:0007669"/>
    <property type="project" value="UniProtKB-KW"/>
</dbReference>
<evidence type="ECO:0000256" key="3">
    <source>
        <dbReference type="ARBA" id="ARBA00022737"/>
    </source>
</evidence>
<protein>
    <submittedName>
        <fullName evidence="10">BgTH12-00888</fullName>
    </submittedName>
</protein>
<dbReference type="PANTHER" id="PTHR40626">
    <property type="entry name" value="MIP31509P"/>
    <property type="match status" value="1"/>
</dbReference>
<evidence type="ECO:0000256" key="1">
    <source>
        <dbReference type="ARBA" id="ARBA00004123"/>
    </source>
</evidence>
<dbReference type="PROSITE" id="PS50157">
    <property type="entry name" value="ZINC_FINGER_C2H2_2"/>
    <property type="match status" value="1"/>
</dbReference>
<evidence type="ECO:0000256" key="7">
    <source>
        <dbReference type="PROSITE-ProRule" id="PRU00042"/>
    </source>
</evidence>
<comment type="subcellular location">
    <subcellularLocation>
        <location evidence="1">Nucleus</location>
    </subcellularLocation>
</comment>
<dbReference type="PANTHER" id="PTHR40626:SF30">
    <property type="entry name" value="FINGER DOMAIN PROTEIN, PUTATIVE (AFU_ORTHOLOGUE AFUA_4G13600)-RELATED"/>
    <property type="match status" value="1"/>
</dbReference>
<gene>
    <name evidence="10" type="ORF">BGTH12_LOCUS6755</name>
</gene>
<dbReference type="InterPro" id="IPR013087">
    <property type="entry name" value="Znf_C2H2_type"/>
</dbReference>
<evidence type="ECO:0000256" key="8">
    <source>
        <dbReference type="SAM" id="MobiDB-lite"/>
    </source>
</evidence>
<dbReference type="GO" id="GO:0000785">
    <property type="term" value="C:chromatin"/>
    <property type="evidence" value="ECO:0007669"/>
    <property type="project" value="TreeGrafter"/>
</dbReference>
<dbReference type="Pfam" id="PF00096">
    <property type="entry name" value="zf-C2H2"/>
    <property type="match status" value="1"/>
</dbReference>
<feature type="compositionally biased region" description="Basic residues" evidence="8">
    <location>
        <begin position="104"/>
        <end position="115"/>
    </location>
</feature>
<sequence length="440" mass="49211">MVAPLASAACLYSPAIRSIYPIFNSIHILLFSTIMVNSQLQQQQYQSAYPDSINIYPDSVDYRMNPTIPYVMAPSASQPTFKTTVSLIPTSTPTVSSKSEAKPKSKSRAASKAKSCKTNDSGLRCEGSGKKRFVCNFTDCGKSFSRSEHLHRHALNHKEGDHTCERCLAHFRRRDLLDRHIARHKGKDDEAGGVGLGVLATRKRLWRNSDGKIVNSRRPSFAQGGAMKRQQNSCTEKVEAATIKPEIIGPTKPVASTISPVVEFRTPISPLEIDGNVMGIFTERKHDESQPDSSWLDMAALPSPPISEIDSADLRRRDASLDHLDTLYDDPWQLMPPSTLPDIITHSPAMTRHPEYLTSPLWGAQPFQSYMGAFNDVPSDEILRLDNVPCEWQAWNQHLFASKCRDDKRETLGDNKREWMINLATGHDGILRRTHGMSIN</sequence>
<dbReference type="AlphaFoldDB" id="A0A9W4DBI1"/>
<keyword evidence="3" id="KW-0677">Repeat</keyword>
<dbReference type="GO" id="GO:0005634">
    <property type="term" value="C:nucleus"/>
    <property type="evidence" value="ECO:0007669"/>
    <property type="project" value="UniProtKB-SubCell"/>
</dbReference>
<proteinExistence type="predicted"/>
<dbReference type="InterPro" id="IPR051059">
    <property type="entry name" value="VerF-like"/>
</dbReference>
<feature type="domain" description="C2H2-type" evidence="9">
    <location>
        <begin position="133"/>
        <end position="167"/>
    </location>
</feature>
<feature type="region of interest" description="Disordered" evidence="8">
    <location>
        <begin position="91"/>
        <end position="121"/>
    </location>
</feature>
<dbReference type="EMBL" id="CAJHIT010000009">
    <property type="protein sequence ID" value="CAD6505397.1"/>
    <property type="molecule type" value="Genomic_DNA"/>
</dbReference>
<keyword evidence="4 7" id="KW-0863">Zinc-finger</keyword>
<evidence type="ECO:0000256" key="2">
    <source>
        <dbReference type="ARBA" id="ARBA00022723"/>
    </source>
</evidence>
<evidence type="ECO:0000256" key="5">
    <source>
        <dbReference type="ARBA" id="ARBA00022833"/>
    </source>
</evidence>
<evidence type="ECO:0000256" key="4">
    <source>
        <dbReference type="ARBA" id="ARBA00022771"/>
    </source>
</evidence>
<evidence type="ECO:0000259" key="9">
    <source>
        <dbReference type="PROSITE" id="PS50157"/>
    </source>
</evidence>
<dbReference type="Proteomes" id="UP000683417">
    <property type="component" value="Unassembled WGS sequence"/>
</dbReference>
<organism evidence="10 11">
    <name type="scientific">Blumeria graminis f. sp. triticale</name>
    <dbReference type="NCBI Taxonomy" id="1689686"/>
    <lineage>
        <taxon>Eukaryota</taxon>
        <taxon>Fungi</taxon>
        <taxon>Dikarya</taxon>
        <taxon>Ascomycota</taxon>
        <taxon>Pezizomycotina</taxon>
        <taxon>Leotiomycetes</taxon>
        <taxon>Erysiphales</taxon>
        <taxon>Erysiphaceae</taxon>
        <taxon>Blumeria</taxon>
    </lineage>
</organism>